<name>A0A834IAD0_RHYFE</name>
<organism evidence="2 3">
    <name type="scientific">Rhynchophorus ferrugineus</name>
    <name type="common">Red palm weevil</name>
    <name type="synonym">Curculio ferrugineus</name>
    <dbReference type="NCBI Taxonomy" id="354439"/>
    <lineage>
        <taxon>Eukaryota</taxon>
        <taxon>Metazoa</taxon>
        <taxon>Ecdysozoa</taxon>
        <taxon>Arthropoda</taxon>
        <taxon>Hexapoda</taxon>
        <taxon>Insecta</taxon>
        <taxon>Pterygota</taxon>
        <taxon>Neoptera</taxon>
        <taxon>Endopterygota</taxon>
        <taxon>Coleoptera</taxon>
        <taxon>Polyphaga</taxon>
        <taxon>Cucujiformia</taxon>
        <taxon>Curculionidae</taxon>
        <taxon>Dryophthorinae</taxon>
        <taxon>Rhynchophorus</taxon>
    </lineage>
</organism>
<dbReference type="Proteomes" id="UP000625711">
    <property type="component" value="Unassembled WGS sequence"/>
</dbReference>
<comment type="caution">
    <text evidence="2">The sequence shown here is derived from an EMBL/GenBank/DDBJ whole genome shotgun (WGS) entry which is preliminary data.</text>
</comment>
<keyword evidence="3" id="KW-1185">Reference proteome</keyword>
<evidence type="ECO:0000313" key="3">
    <source>
        <dbReference type="Proteomes" id="UP000625711"/>
    </source>
</evidence>
<dbReference type="EMBL" id="JAACXV010013014">
    <property type="protein sequence ID" value="KAF7274210.1"/>
    <property type="molecule type" value="Genomic_DNA"/>
</dbReference>
<reference evidence="2" key="1">
    <citation type="submission" date="2020-08" db="EMBL/GenBank/DDBJ databases">
        <title>Genome sequencing and assembly of the red palm weevil Rhynchophorus ferrugineus.</title>
        <authorList>
            <person name="Dias G.B."/>
            <person name="Bergman C.M."/>
            <person name="Manee M."/>
        </authorList>
    </citation>
    <scope>NUCLEOTIDE SEQUENCE</scope>
    <source>
        <strain evidence="2">AA-2017</strain>
        <tissue evidence="2">Whole larva</tissue>
    </source>
</reference>
<gene>
    <name evidence="2" type="ORF">GWI33_013114</name>
</gene>
<dbReference type="AlphaFoldDB" id="A0A834IAD0"/>
<proteinExistence type="predicted"/>
<evidence type="ECO:0000256" key="1">
    <source>
        <dbReference type="SAM" id="MobiDB-lite"/>
    </source>
</evidence>
<protein>
    <submittedName>
        <fullName evidence="2">Uncharacterized protein</fullName>
    </submittedName>
</protein>
<accession>A0A834IAD0</accession>
<sequence length="120" mass="12787">MAREVAEEGTAAGREGCCRWCGGGGGGERGQEHGRRRRINRGAAPRFPDCKKSSVCVRALQAGGVEEQGRREGLGVYAIDSVLILFLGGSASPSSSDCGERPLSIVRFMLRRCYLGIISV</sequence>
<feature type="region of interest" description="Disordered" evidence="1">
    <location>
        <begin position="1"/>
        <end position="46"/>
    </location>
</feature>
<evidence type="ECO:0000313" key="2">
    <source>
        <dbReference type="EMBL" id="KAF7274210.1"/>
    </source>
</evidence>